<keyword evidence="1" id="KW-0812">Transmembrane</keyword>
<accession>A0A0D8ZV68</accession>
<dbReference type="OrthoDB" id="510168at2"/>
<gene>
    <name evidence="2" type="ORF">UH38_05810</name>
</gene>
<dbReference type="AlphaFoldDB" id="A0A0D8ZV68"/>
<name>A0A0D8ZV68_9CYAN</name>
<reference evidence="2 3" key="1">
    <citation type="submission" date="2015-02" db="EMBL/GenBank/DDBJ databases">
        <title>Draft genome of a novel marine cyanobacterium (Chroococcales) isolated from South Atlantic Ocean.</title>
        <authorList>
            <person name="Rigonato J."/>
            <person name="Alvarenga D.O."/>
            <person name="Branco L.H."/>
            <person name="Varani A.M."/>
            <person name="Brandini F.P."/>
            <person name="Fiore M.F."/>
        </authorList>
    </citation>
    <scope>NUCLEOTIDE SEQUENCE [LARGE SCALE GENOMIC DNA]</scope>
    <source>
        <strain evidence="2 3">CENA595</strain>
    </source>
</reference>
<dbReference type="RefSeq" id="WP_045053696.1">
    <property type="nucleotide sequence ID" value="NZ_CAWMDP010000026.1"/>
</dbReference>
<dbReference type="PATRIC" id="fig|1618023.3.peg.2313"/>
<feature type="transmembrane region" description="Helical" evidence="1">
    <location>
        <begin position="74"/>
        <end position="99"/>
    </location>
</feature>
<evidence type="ECO:0000313" key="3">
    <source>
        <dbReference type="Proteomes" id="UP000032452"/>
    </source>
</evidence>
<feature type="transmembrane region" description="Helical" evidence="1">
    <location>
        <begin position="47"/>
        <end position="67"/>
    </location>
</feature>
<feature type="transmembrane region" description="Helical" evidence="1">
    <location>
        <begin position="111"/>
        <end position="133"/>
    </location>
</feature>
<keyword evidence="3" id="KW-1185">Reference proteome</keyword>
<evidence type="ECO:0000313" key="2">
    <source>
        <dbReference type="EMBL" id="KJH72635.1"/>
    </source>
</evidence>
<dbReference type="STRING" id="1618023.UH38_05810"/>
<sequence length="213" mass="23241">MDSPDLQSSIVKYLKTDCGFWLQWLLVTFGSFLVSLCLIEVDVRPYIRVYEGAIGGAVVGLAQGLILRQRSQTIALWWIPVSVISWGLIGASHFGAIGWMAPRTLRLEPRVIFGLINGLQVGALLGIGQWFVLRQHLKKASLWILISAGAWTVGLPIGWAIGGVLRQATRLFLSEVVGLAVAWLAIAAITGIALIWLEKLSGLKQNLAQKSTL</sequence>
<feature type="transmembrane region" description="Helical" evidence="1">
    <location>
        <begin position="21"/>
        <end position="41"/>
    </location>
</feature>
<feature type="transmembrane region" description="Helical" evidence="1">
    <location>
        <begin position="177"/>
        <end position="197"/>
    </location>
</feature>
<keyword evidence="1" id="KW-0472">Membrane</keyword>
<feature type="transmembrane region" description="Helical" evidence="1">
    <location>
        <begin position="140"/>
        <end position="165"/>
    </location>
</feature>
<proteinExistence type="predicted"/>
<dbReference type="Proteomes" id="UP000032452">
    <property type="component" value="Unassembled WGS sequence"/>
</dbReference>
<protein>
    <submittedName>
        <fullName evidence="2">Uncharacterized protein</fullName>
    </submittedName>
</protein>
<organism evidence="2 3">
    <name type="scientific">Aliterella atlantica CENA595</name>
    <dbReference type="NCBI Taxonomy" id="1618023"/>
    <lineage>
        <taxon>Bacteria</taxon>
        <taxon>Bacillati</taxon>
        <taxon>Cyanobacteriota</taxon>
        <taxon>Cyanophyceae</taxon>
        <taxon>Chroococcidiopsidales</taxon>
        <taxon>Aliterellaceae</taxon>
        <taxon>Aliterella</taxon>
    </lineage>
</organism>
<comment type="caution">
    <text evidence="2">The sequence shown here is derived from an EMBL/GenBank/DDBJ whole genome shotgun (WGS) entry which is preliminary data.</text>
</comment>
<dbReference type="EMBL" id="JYON01000004">
    <property type="protein sequence ID" value="KJH72635.1"/>
    <property type="molecule type" value="Genomic_DNA"/>
</dbReference>
<keyword evidence="1" id="KW-1133">Transmembrane helix</keyword>
<evidence type="ECO:0000256" key="1">
    <source>
        <dbReference type="SAM" id="Phobius"/>
    </source>
</evidence>